<evidence type="ECO:0000256" key="5">
    <source>
        <dbReference type="ARBA" id="ARBA00022801"/>
    </source>
</evidence>
<dbReference type="AlphaFoldDB" id="A0A6A6VZA5"/>
<comment type="catalytic activity">
    <reaction evidence="9">
        <text>N(4)-(alpha-D-Man-(1-&gt;2)-alpha-D-Man-(1-&gt;2)-alpha-D-Man-(1-&gt;3)-[alpha-D-Man-(1-&gt;3)-[alpha-D-Man-(1-&gt;2)-alpha-D-Man-(1-&gt;6)]-alpha-D-Man-(1-&gt;6)]-beta-D-Man-(1-&gt;4)-beta-D-GlcNAc-(1-&gt;4)-beta-D-GlcNAc)-L-asparaginyl-[protein] (N-glucan mannose isomer 8A1,2,3B1,3) + 3 H2O = N(4)-(alpha-D-Man-(1-&gt;3)-[alpha-D-Man-(1-&gt;3)-[alpha-D-Man-(1-&gt;6)]-alpha-D-Man-(1-&gt;6)]-beta-D-Man-(1-&gt;4)-beta-D-GlcNAc-(1-&gt;4)-beta-D-GlcNAc)-L-asparaginyl-[protein] (N-glucan mannose isomer 5A1,2) + 3 beta-D-mannose</text>
        <dbReference type="Rhea" id="RHEA:56028"/>
        <dbReference type="Rhea" id="RHEA-COMP:14358"/>
        <dbReference type="Rhea" id="RHEA-COMP:14367"/>
        <dbReference type="ChEBI" id="CHEBI:15377"/>
        <dbReference type="ChEBI" id="CHEBI:28563"/>
        <dbReference type="ChEBI" id="CHEBI:59087"/>
        <dbReference type="ChEBI" id="CHEBI:60628"/>
        <dbReference type="EC" id="3.2.1.113"/>
    </reaction>
</comment>
<dbReference type="Pfam" id="PF01532">
    <property type="entry name" value="Glyco_hydro_47"/>
    <property type="match status" value="1"/>
</dbReference>
<protein>
    <recommendedName>
        <fullName evidence="13">alpha-1,2-Mannosidase</fullName>
        <ecNumber evidence="13">3.2.1.-</ecNumber>
    </recommendedName>
</protein>
<evidence type="ECO:0000256" key="8">
    <source>
        <dbReference type="ARBA" id="ARBA00023295"/>
    </source>
</evidence>
<evidence type="ECO:0000256" key="10">
    <source>
        <dbReference type="ARBA" id="ARBA00048605"/>
    </source>
</evidence>
<dbReference type="FunFam" id="1.50.10.10:FF:000047">
    <property type="entry name" value="Mannosyl-oligosaccharide alpha-1,2-mannosidase"/>
    <property type="match status" value="1"/>
</dbReference>
<dbReference type="GO" id="GO:0005783">
    <property type="term" value="C:endoplasmic reticulum"/>
    <property type="evidence" value="ECO:0007669"/>
    <property type="project" value="TreeGrafter"/>
</dbReference>
<comment type="catalytic activity">
    <reaction evidence="10">
        <text>N(4)-(alpha-D-Man-(1-&gt;2)-alpha-D-Man-(1-&gt;2)-alpha-D-Man-(1-&gt;3)-[alpha-D-Man-(1-&gt;2)-alpha-D-Man-(1-&gt;3)-[alpha-D-Man-(1-&gt;2)-alpha-D-Man-(1-&gt;6)]-alpha-D-Man-(1-&gt;6)]-beta-D-Man-(1-&gt;4)-beta-D-GlcNAc-(1-&gt;4)-beta-D-GlcNAc)-L-asparaginyl-[protein] (N-glucan mannose isomer 9A1,2,3B1,2,3) + 4 H2O = N(4)-(alpha-D-Man-(1-&gt;3)-[alpha-D-Man-(1-&gt;3)-[alpha-D-Man-(1-&gt;6)]-alpha-D-Man-(1-&gt;6)]-beta-D-Man-(1-&gt;4)-beta-D-GlcNAc-(1-&gt;4)-beta-D-GlcNAc)-L-asparaginyl-[protein] (N-glucan mannose isomer 5A1,2) + 4 beta-D-mannose</text>
        <dbReference type="Rhea" id="RHEA:56008"/>
        <dbReference type="Rhea" id="RHEA-COMP:14356"/>
        <dbReference type="Rhea" id="RHEA-COMP:14367"/>
        <dbReference type="ChEBI" id="CHEBI:15377"/>
        <dbReference type="ChEBI" id="CHEBI:28563"/>
        <dbReference type="ChEBI" id="CHEBI:59087"/>
        <dbReference type="ChEBI" id="CHEBI:139493"/>
        <dbReference type="EC" id="3.2.1.113"/>
    </reaction>
</comment>
<sequence>MQPSWDNDTLDYPQQKGPGYDYTGFEKDQQVRADAIVDMFRFAWDGYYKYAFPNDDLEPVTNTFQNSRNGWGCQAVDALSTAIIMELEDIVNVIVDFIPTIDFSKTNTPQPSVVSLFETNIRYLGGLLSAYDLLKGPFSHLRVNSTNVDALLSQARNLADALKFAFNTRTGIPVNDLFLSNHSFSGRGLQQDGQRTAGLAELGTLQLEWQRLSDLTGDPEYGTLVQEAAKYWFSPSPPESEPFPGLTGGNFSVDTGRILDQYGGWTSGNDSAYEYLIKMYVYDPERYANYSERFILAADSGMRYLASSPSTRPDLTMIGSFAGTAVQNYSEQLACFSGGSYILGSAALDRPDYLEFGLKLSEFCANGYRYAAAGIGPIIYSWNTTELAWPQFVNQSDLYNKAGWFIDDNRAFGNGMAPEAVESWYYAFQVTGNSYWRDVAWAYTLAQNRTERANSGFSSVNNVLTVTGGGTSNFMASYMLAEVLKYQFMIQSPKKGIWEPVHDGVNQFVYNTEAHPIRVAAKQPT</sequence>
<comment type="similarity">
    <text evidence="3 13">Belongs to the glycosyl hydrolase 47 family.</text>
</comment>
<comment type="cofactor">
    <cofactor evidence="1 11">
        <name>Ca(2+)</name>
        <dbReference type="ChEBI" id="CHEBI:29108"/>
    </cofactor>
</comment>
<dbReference type="EMBL" id="ML996579">
    <property type="protein sequence ID" value="KAF2754657.1"/>
    <property type="molecule type" value="Genomic_DNA"/>
</dbReference>
<keyword evidence="8 13" id="KW-0326">Glycosidase</keyword>
<comment type="pathway">
    <text evidence="2">Protein modification; protein glycosylation.</text>
</comment>
<dbReference type="InterPro" id="IPR036026">
    <property type="entry name" value="Seven-hairpin_glycosidases"/>
</dbReference>
<dbReference type="InterPro" id="IPR001382">
    <property type="entry name" value="Glyco_hydro_47"/>
</dbReference>
<keyword evidence="11" id="KW-0106">Calcium</keyword>
<dbReference type="InterPro" id="IPR012341">
    <property type="entry name" value="6hp_glycosidase-like_sf"/>
</dbReference>
<organism evidence="14 15">
    <name type="scientific">Pseudovirgaria hyperparasitica</name>
    <dbReference type="NCBI Taxonomy" id="470096"/>
    <lineage>
        <taxon>Eukaryota</taxon>
        <taxon>Fungi</taxon>
        <taxon>Dikarya</taxon>
        <taxon>Ascomycota</taxon>
        <taxon>Pezizomycotina</taxon>
        <taxon>Dothideomycetes</taxon>
        <taxon>Dothideomycetes incertae sedis</taxon>
        <taxon>Acrospermales</taxon>
        <taxon>Acrospermaceae</taxon>
        <taxon>Pseudovirgaria</taxon>
    </lineage>
</organism>
<proteinExistence type="inferred from homology"/>
<dbReference type="SUPFAM" id="SSF48225">
    <property type="entry name" value="Seven-hairpin glycosidases"/>
    <property type="match status" value="1"/>
</dbReference>
<reference evidence="14" key="1">
    <citation type="journal article" date="2020" name="Stud. Mycol.">
        <title>101 Dothideomycetes genomes: a test case for predicting lifestyles and emergence of pathogens.</title>
        <authorList>
            <person name="Haridas S."/>
            <person name="Albert R."/>
            <person name="Binder M."/>
            <person name="Bloem J."/>
            <person name="Labutti K."/>
            <person name="Salamov A."/>
            <person name="Andreopoulos B."/>
            <person name="Baker S."/>
            <person name="Barry K."/>
            <person name="Bills G."/>
            <person name="Bluhm B."/>
            <person name="Cannon C."/>
            <person name="Castanera R."/>
            <person name="Culley D."/>
            <person name="Daum C."/>
            <person name="Ezra D."/>
            <person name="Gonzalez J."/>
            <person name="Henrissat B."/>
            <person name="Kuo A."/>
            <person name="Liang C."/>
            <person name="Lipzen A."/>
            <person name="Lutzoni F."/>
            <person name="Magnuson J."/>
            <person name="Mondo S."/>
            <person name="Nolan M."/>
            <person name="Ohm R."/>
            <person name="Pangilinan J."/>
            <person name="Park H.-J."/>
            <person name="Ramirez L."/>
            <person name="Alfaro M."/>
            <person name="Sun H."/>
            <person name="Tritt A."/>
            <person name="Yoshinaga Y."/>
            <person name="Zwiers L.-H."/>
            <person name="Turgeon B."/>
            <person name="Goodwin S."/>
            <person name="Spatafora J."/>
            <person name="Crous P."/>
            <person name="Grigoriev I."/>
        </authorList>
    </citation>
    <scope>NUCLEOTIDE SEQUENCE</scope>
    <source>
        <strain evidence="14">CBS 121739</strain>
    </source>
</reference>
<evidence type="ECO:0000256" key="11">
    <source>
        <dbReference type="PIRSR" id="PIRSR601382-2"/>
    </source>
</evidence>
<evidence type="ECO:0000256" key="7">
    <source>
        <dbReference type="ARBA" id="ARBA00023180"/>
    </source>
</evidence>
<name>A0A6A6VZA5_9PEZI</name>
<dbReference type="UniPathway" id="UPA00378"/>
<dbReference type="GO" id="GO:0004571">
    <property type="term" value="F:mannosyl-oligosaccharide 1,2-alpha-mannosidase activity"/>
    <property type="evidence" value="ECO:0007669"/>
    <property type="project" value="UniProtKB-EC"/>
</dbReference>
<dbReference type="Gene3D" id="1.50.10.10">
    <property type="match status" value="1"/>
</dbReference>
<evidence type="ECO:0000256" key="1">
    <source>
        <dbReference type="ARBA" id="ARBA00001913"/>
    </source>
</evidence>
<keyword evidence="7" id="KW-0325">Glycoprotein</keyword>
<dbReference type="InterPro" id="IPR050749">
    <property type="entry name" value="Glycosyl_Hydrolase_47"/>
</dbReference>
<evidence type="ECO:0000313" key="15">
    <source>
        <dbReference type="Proteomes" id="UP000799437"/>
    </source>
</evidence>
<dbReference type="GO" id="GO:0036503">
    <property type="term" value="P:ERAD pathway"/>
    <property type="evidence" value="ECO:0007669"/>
    <property type="project" value="UniProtKB-ARBA"/>
</dbReference>
<dbReference type="GO" id="GO:0016020">
    <property type="term" value="C:membrane"/>
    <property type="evidence" value="ECO:0007669"/>
    <property type="project" value="InterPro"/>
</dbReference>
<dbReference type="PANTHER" id="PTHR11742:SF101">
    <property type="entry name" value="MANNOSYL-OLIGOSACCHARIDE ALPHA-1,2-MANNOSIDASE 1B"/>
    <property type="match status" value="1"/>
</dbReference>
<keyword evidence="11" id="KW-0479">Metal-binding</keyword>
<gene>
    <name evidence="14" type="ORF">EJ05DRAFT_443175</name>
</gene>
<evidence type="ECO:0000256" key="4">
    <source>
        <dbReference type="ARBA" id="ARBA00022729"/>
    </source>
</evidence>
<dbReference type="OrthoDB" id="8118055at2759"/>
<dbReference type="GeneID" id="54483126"/>
<evidence type="ECO:0000256" key="12">
    <source>
        <dbReference type="PIRSR" id="PIRSR601382-3"/>
    </source>
</evidence>
<keyword evidence="6 12" id="KW-1015">Disulfide bond</keyword>
<evidence type="ECO:0000313" key="14">
    <source>
        <dbReference type="EMBL" id="KAF2754657.1"/>
    </source>
</evidence>
<dbReference type="EC" id="3.2.1.-" evidence="13"/>
<keyword evidence="4" id="KW-0732">Signal</keyword>
<evidence type="ECO:0000256" key="13">
    <source>
        <dbReference type="RuleBase" id="RU361193"/>
    </source>
</evidence>
<dbReference type="GO" id="GO:0005975">
    <property type="term" value="P:carbohydrate metabolic process"/>
    <property type="evidence" value="ECO:0007669"/>
    <property type="project" value="InterPro"/>
</dbReference>
<dbReference type="Proteomes" id="UP000799437">
    <property type="component" value="Unassembled WGS sequence"/>
</dbReference>
<accession>A0A6A6VZA5</accession>
<dbReference type="RefSeq" id="XP_033597108.1">
    <property type="nucleotide sequence ID" value="XM_033742072.1"/>
</dbReference>
<dbReference type="PRINTS" id="PR00747">
    <property type="entry name" value="GLYHDRLASE47"/>
</dbReference>
<feature type="disulfide bond" evidence="12">
    <location>
        <begin position="335"/>
        <end position="364"/>
    </location>
</feature>
<keyword evidence="5 13" id="KW-0378">Hydrolase</keyword>
<keyword evidence="15" id="KW-1185">Reference proteome</keyword>
<feature type="binding site" evidence="11">
    <location>
        <position position="512"/>
    </location>
    <ligand>
        <name>Ca(2+)</name>
        <dbReference type="ChEBI" id="CHEBI:29108"/>
    </ligand>
</feature>
<evidence type="ECO:0000256" key="6">
    <source>
        <dbReference type="ARBA" id="ARBA00023157"/>
    </source>
</evidence>
<evidence type="ECO:0000256" key="3">
    <source>
        <dbReference type="ARBA" id="ARBA00007658"/>
    </source>
</evidence>
<evidence type="ECO:0000256" key="9">
    <source>
        <dbReference type="ARBA" id="ARBA00047669"/>
    </source>
</evidence>
<dbReference type="GO" id="GO:0005509">
    <property type="term" value="F:calcium ion binding"/>
    <property type="evidence" value="ECO:0007669"/>
    <property type="project" value="InterPro"/>
</dbReference>
<dbReference type="PANTHER" id="PTHR11742">
    <property type="entry name" value="MANNOSYL-OLIGOSACCHARIDE ALPHA-1,2-MANNOSIDASE-RELATED"/>
    <property type="match status" value="1"/>
</dbReference>
<evidence type="ECO:0000256" key="2">
    <source>
        <dbReference type="ARBA" id="ARBA00004922"/>
    </source>
</evidence>